<dbReference type="InterPro" id="IPR023796">
    <property type="entry name" value="Serpin_dom"/>
</dbReference>
<dbReference type="Gene3D" id="2.60.40.10">
    <property type="entry name" value="Immunoglobulins"/>
    <property type="match status" value="2"/>
</dbReference>
<feature type="signal peptide" evidence="3">
    <location>
        <begin position="1"/>
        <end position="19"/>
    </location>
</feature>
<reference evidence="5" key="1">
    <citation type="submission" date="2025-08" db="UniProtKB">
        <authorList>
            <consortium name="Ensembl"/>
        </authorList>
    </citation>
    <scope>IDENTIFICATION</scope>
</reference>
<dbReference type="InterPro" id="IPR003599">
    <property type="entry name" value="Ig_sub"/>
</dbReference>
<feature type="domain" description="Ig-like" evidence="4">
    <location>
        <begin position="27"/>
        <end position="99"/>
    </location>
</feature>
<dbReference type="GO" id="GO:0005615">
    <property type="term" value="C:extracellular space"/>
    <property type="evidence" value="ECO:0007669"/>
    <property type="project" value="InterPro"/>
</dbReference>
<reference evidence="5" key="2">
    <citation type="submission" date="2025-09" db="UniProtKB">
        <authorList>
            <consortium name="Ensembl"/>
        </authorList>
    </citation>
    <scope>IDENTIFICATION</scope>
</reference>
<keyword evidence="6" id="KW-1185">Reference proteome</keyword>
<dbReference type="SMART" id="SM00409">
    <property type="entry name" value="IG"/>
    <property type="match status" value="2"/>
</dbReference>
<dbReference type="InterPro" id="IPR042185">
    <property type="entry name" value="Serpin_sf_2"/>
</dbReference>
<evidence type="ECO:0000313" key="6">
    <source>
        <dbReference type="Proteomes" id="UP000261520"/>
    </source>
</evidence>
<sequence>MNQWIICLILQLLFKLCIGTHVEVVTGSTLNLPCFPFLTELSGAPISWKFNGVDIISSDSVTTNATHLSISPVKTENQGEYVCSAMDPDQNFEMRRTYSVIVKGGYIMLVAEGTNARLPCNYGSDHQVKGNALWFKEMANNKIKMLTHADHTMSEDGKAGLLYPMDHDQTMSLRDVTMEDQGLYHCDSPDGARLSTVELIVKSAPTLPPHSCEGFTTPWEECEGDHENTRVTGSVLKESLTEFAFKLYSAFKESKPLNNFLYSPISISGALAHLLLGSRNKTRAALEGALSLPPMFHCVHSEMKRLREKLSGSLQMASQIYYNRELNLSRSFLKQSDEFYDSEPVKLKEDSEENVQMINSWVADKTKDKIRELVKDVPQSTQLMLLNAVSFSGMWTIRFDEKTSKGYFTKLDGDMVKVPVLRNDDFQGSMAFVPQLKTQVMRFELTGNNSLYILLPQTHKASDLQQVESRLTDAAVRQMIDQVQGEVPQSIQVILPQIKLKSEQDMNVIMKKLGLFSLFEGGNLCGLYAEQPLVLDEAKHKAFLALTEEGVEAAAATVMGFSRSHPSFSALRPFILLLWSDTAQVPLFIGRVTEP</sequence>
<name>A0A3B3ZBC1_9GOBI</name>
<dbReference type="Pfam" id="PF00047">
    <property type="entry name" value="ig"/>
    <property type="match status" value="1"/>
</dbReference>
<keyword evidence="1" id="KW-0393">Immunoglobulin domain</keyword>
<dbReference type="InterPro" id="IPR013106">
    <property type="entry name" value="Ig_V-set"/>
</dbReference>
<dbReference type="Ensembl" id="ENSPMGT00000001994.1">
    <property type="protein sequence ID" value="ENSPMGP00000001867.1"/>
    <property type="gene ID" value="ENSPMGG00000001688.1"/>
</dbReference>
<accession>A0A3B3ZBC1</accession>
<dbReference type="InterPro" id="IPR000215">
    <property type="entry name" value="Serpin_fam"/>
</dbReference>
<dbReference type="InterPro" id="IPR036186">
    <property type="entry name" value="Serpin_sf"/>
</dbReference>
<dbReference type="GO" id="GO:0004867">
    <property type="term" value="F:serine-type endopeptidase inhibitor activity"/>
    <property type="evidence" value="ECO:0007669"/>
    <property type="project" value="InterPro"/>
</dbReference>
<dbReference type="InterPro" id="IPR036179">
    <property type="entry name" value="Ig-like_dom_sf"/>
</dbReference>
<protein>
    <recommendedName>
        <fullName evidence="4">Ig-like domain-containing protein</fullName>
    </recommendedName>
</protein>
<dbReference type="CDD" id="cd00096">
    <property type="entry name" value="Ig"/>
    <property type="match status" value="1"/>
</dbReference>
<dbReference type="Gene3D" id="3.30.497.10">
    <property type="entry name" value="Antithrombin, subunit I, domain 2"/>
    <property type="match status" value="1"/>
</dbReference>
<evidence type="ECO:0000256" key="3">
    <source>
        <dbReference type="SAM" id="SignalP"/>
    </source>
</evidence>
<dbReference type="PANTHER" id="PTHR11461">
    <property type="entry name" value="SERINE PROTEASE INHIBITOR, SERPIN"/>
    <property type="match status" value="1"/>
</dbReference>
<dbReference type="Proteomes" id="UP000261520">
    <property type="component" value="Unplaced"/>
</dbReference>
<dbReference type="SMART" id="SM00408">
    <property type="entry name" value="IGc2"/>
    <property type="match status" value="2"/>
</dbReference>
<keyword evidence="3" id="KW-0732">Signal</keyword>
<dbReference type="CDD" id="cd02050">
    <property type="entry name" value="serpinG1_C1-INH"/>
    <property type="match status" value="1"/>
</dbReference>
<dbReference type="Gene3D" id="2.30.39.10">
    <property type="entry name" value="Alpha-1-antitrypsin, domain 1"/>
    <property type="match status" value="1"/>
</dbReference>
<dbReference type="Pfam" id="PF07686">
    <property type="entry name" value="V-set"/>
    <property type="match status" value="1"/>
</dbReference>
<dbReference type="InterPro" id="IPR013151">
    <property type="entry name" value="Immunoglobulin_dom"/>
</dbReference>
<dbReference type="STRING" id="409849.ENSPMGP00000001867"/>
<dbReference type="PROSITE" id="PS50835">
    <property type="entry name" value="IG_LIKE"/>
    <property type="match status" value="2"/>
</dbReference>
<evidence type="ECO:0000259" key="4">
    <source>
        <dbReference type="PROSITE" id="PS50835"/>
    </source>
</evidence>
<evidence type="ECO:0000313" key="5">
    <source>
        <dbReference type="Ensembl" id="ENSPMGP00000001867.1"/>
    </source>
</evidence>
<dbReference type="InterPro" id="IPR007110">
    <property type="entry name" value="Ig-like_dom"/>
</dbReference>
<evidence type="ECO:0000256" key="2">
    <source>
        <dbReference type="RuleBase" id="RU000411"/>
    </source>
</evidence>
<organism evidence="5 6">
    <name type="scientific">Periophthalmus magnuspinnatus</name>
    <dbReference type="NCBI Taxonomy" id="409849"/>
    <lineage>
        <taxon>Eukaryota</taxon>
        <taxon>Metazoa</taxon>
        <taxon>Chordata</taxon>
        <taxon>Craniata</taxon>
        <taxon>Vertebrata</taxon>
        <taxon>Euteleostomi</taxon>
        <taxon>Actinopterygii</taxon>
        <taxon>Neopterygii</taxon>
        <taxon>Teleostei</taxon>
        <taxon>Neoteleostei</taxon>
        <taxon>Acanthomorphata</taxon>
        <taxon>Gobiaria</taxon>
        <taxon>Gobiiformes</taxon>
        <taxon>Gobioidei</taxon>
        <taxon>Gobiidae</taxon>
        <taxon>Oxudercinae</taxon>
        <taxon>Periophthalmus</taxon>
    </lineage>
</organism>
<dbReference type="SUPFAM" id="SSF48726">
    <property type="entry name" value="Immunoglobulin"/>
    <property type="match status" value="2"/>
</dbReference>
<dbReference type="SUPFAM" id="SSF56574">
    <property type="entry name" value="Serpins"/>
    <property type="match status" value="1"/>
</dbReference>
<dbReference type="InterPro" id="IPR042178">
    <property type="entry name" value="Serpin_sf_1"/>
</dbReference>
<comment type="similarity">
    <text evidence="2">Belongs to the serpin family.</text>
</comment>
<evidence type="ECO:0000256" key="1">
    <source>
        <dbReference type="ARBA" id="ARBA00023319"/>
    </source>
</evidence>
<feature type="chain" id="PRO_5017323121" description="Ig-like domain-containing protein" evidence="3">
    <location>
        <begin position="20"/>
        <end position="595"/>
    </location>
</feature>
<dbReference type="SMART" id="SM00093">
    <property type="entry name" value="SERPIN"/>
    <property type="match status" value="1"/>
</dbReference>
<feature type="domain" description="Ig-like" evidence="4">
    <location>
        <begin position="110"/>
        <end position="202"/>
    </location>
</feature>
<proteinExistence type="inferred from homology"/>
<dbReference type="InterPro" id="IPR013783">
    <property type="entry name" value="Ig-like_fold"/>
</dbReference>
<dbReference type="PANTHER" id="PTHR11461:SF159">
    <property type="entry name" value="PLASMA PROTEASE C1 INHIBITOR"/>
    <property type="match status" value="1"/>
</dbReference>
<dbReference type="Pfam" id="PF00079">
    <property type="entry name" value="Serpin"/>
    <property type="match status" value="1"/>
</dbReference>
<dbReference type="AlphaFoldDB" id="A0A3B3ZBC1"/>
<dbReference type="InterPro" id="IPR003598">
    <property type="entry name" value="Ig_sub2"/>
</dbReference>